<dbReference type="PROSITE" id="PS00197">
    <property type="entry name" value="2FE2S_FER_1"/>
    <property type="match status" value="1"/>
</dbReference>
<evidence type="ECO:0000256" key="4">
    <source>
        <dbReference type="ARBA" id="ARBA00023004"/>
    </source>
</evidence>
<dbReference type="Proteomes" id="UP000742631">
    <property type="component" value="Unassembled WGS sequence"/>
</dbReference>
<reference evidence="7" key="1">
    <citation type="journal article" date="2021" name="PeerJ">
        <title>Extensive microbial diversity within the chicken gut microbiome revealed by metagenomics and culture.</title>
        <authorList>
            <person name="Gilroy R."/>
            <person name="Ravi A."/>
            <person name="Getino M."/>
            <person name="Pursley I."/>
            <person name="Horton D.L."/>
            <person name="Alikhan N.F."/>
            <person name="Baker D."/>
            <person name="Gharbi K."/>
            <person name="Hall N."/>
            <person name="Watson M."/>
            <person name="Adriaenssens E.M."/>
            <person name="Foster-Nyarko E."/>
            <person name="Jarju S."/>
            <person name="Secka A."/>
            <person name="Antonio M."/>
            <person name="Oren A."/>
            <person name="Chaudhuri R.R."/>
            <person name="La Ragione R."/>
            <person name="Hildebrand F."/>
            <person name="Pallen M.J."/>
        </authorList>
    </citation>
    <scope>NUCLEOTIDE SEQUENCE</scope>
    <source>
        <strain evidence="7">316</strain>
    </source>
</reference>
<keyword evidence="2" id="KW-0479">Metal-binding</keyword>
<organism evidence="7 8">
    <name type="scientific">Methylorubrum populi</name>
    <dbReference type="NCBI Taxonomy" id="223967"/>
    <lineage>
        <taxon>Bacteria</taxon>
        <taxon>Pseudomonadati</taxon>
        <taxon>Pseudomonadota</taxon>
        <taxon>Alphaproteobacteria</taxon>
        <taxon>Hyphomicrobiales</taxon>
        <taxon>Methylobacteriaceae</taxon>
        <taxon>Methylorubrum</taxon>
    </lineage>
</organism>
<dbReference type="InterPro" id="IPR012675">
    <property type="entry name" value="Beta-grasp_dom_sf"/>
</dbReference>
<dbReference type="SUPFAM" id="SSF47741">
    <property type="entry name" value="CO dehydrogenase ISP C-domain like"/>
    <property type="match status" value="1"/>
</dbReference>
<dbReference type="InterPro" id="IPR036884">
    <property type="entry name" value="2Fe-2S-bd_dom_sf"/>
</dbReference>
<proteinExistence type="predicted"/>
<dbReference type="InterPro" id="IPR002888">
    <property type="entry name" value="2Fe-2S-bd"/>
</dbReference>
<evidence type="ECO:0000256" key="1">
    <source>
        <dbReference type="ARBA" id="ARBA00022714"/>
    </source>
</evidence>
<dbReference type="InterPro" id="IPR006058">
    <property type="entry name" value="2Fe2S_fd_BS"/>
</dbReference>
<keyword evidence="3" id="KW-0560">Oxidoreductase</keyword>
<keyword evidence="4" id="KW-0408">Iron</keyword>
<evidence type="ECO:0000256" key="3">
    <source>
        <dbReference type="ARBA" id="ARBA00023002"/>
    </source>
</evidence>
<dbReference type="InterPro" id="IPR051452">
    <property type="entry name" value="Diverse_Oxidoreductases"/>
</dbReference>
<feature type="domain" description="2Fe-2S ferredoxin-type" evidence="6">
    <location>
        <begin position="3"/>
        <end position="81"/>
    </location>
</feature>
<dbReference type="EMBL" id="DYYG01000058">
    <property type="protein sequence ID" value="HJE25602.1"/>
    <property type="molecule type" value="Genomic_DNA"/>
</dbReference>
<dbReference type="SUPFAM" id="SSF54292">
    <property type="entry name" value="2Fe-2S ferredoxin-like"/>
    <property type="match status" value="1"/>
</dbReference>
<keyword evidence="1" id="KW-0001">2Fe-2S</keyword>
<keyword evidence="5" id="KW-0411">Iron-sulfur</keyword>
<reference evidence="7" key="2">
    <citation type="submission" date="2021-09" db="EMBL/GenBank/DDBJ databases">
        <authorList>
            <person name="Gilroy R."/>
        </authorList>
    </citation>
    <scope>NUCLEOTIDE SEQUENCE</scope>
    <source>
        <strain evidence="7">316</strain>
    </source>
</reference>
<sequence length="156" mass="16475">MARQMSLKVNGRAAPVTVDDPETPLLYVLRDDLGLHGPRFGCGLGQCGSCTVHVDGRAVRSCITPVSSLKAGAEIVTLEGLGSPDKPHPVQAAFIEEQAAQCGYCINGMIMQSAALLNETPKPDEAAIRQALAQNLCRCGTHLRIVRAVQRAAGTL</sequence>
<protein>
    <submittedName>
        <fullName evidence="7">(2Fe-2S)-binding protein</fullName>
    </submittedName>
</protein>
<dbReference type="PANTHER" id="PTHR44379">
    <property type="entry name" value="OXIDOREDUCTASE WITH IRON-SULFUR SUBUNIT"/>
    <property type="match status" value="1"/>
</dbReference>
<dbReference type="InterPro" id="IPR001041">
    <property type="entry name" value="2Fe-2S_ferredoxin-type"/>
</dbReference>
<gene>
    <name evidence="7" type="ORF">K8W01_18300</name>
</gene>
<dbReference type="PANTHER" id="PTHR44379:SF6">
    <property type="entry name" value="BLR6046 PROTEIN"/>
    <property type="match status" value="1"/>
</dbReference>
<accession>A0A921E5V8</accession>
<name>A0A921E5V8_9HYPH</name>
<dbReference type="Gene3D" id="3.10.20.30">
    <property type="match status" value="1"/>
</dbReference>
<comment type="caution">
    <text evidence="7">The sequence shown here is derived from an EMBL/GenBank/DDBJ whole genome shotgun (WGS) entry which is preliminary data.</text>
</comment>
<dbReference type="Gene3D" id="1.10.150.120">
    <property type="entry name" value="[2Fe-2S]-binding domain"/>
    <property type="match status" value="1"/>
</dbReference>
<dbReference type="CDD" id="cd00207">
    <property type="entry name" value="fer2"/>
    <property type="match status" value="1"/>
</dbReference>
<dbReference type="GO" id="GO:0016491">
    <property type="term" value="F:oxidoreductase activity"/>
    <property type="evidence" value="ECO:0007669"/>
    <property type="project" value="UniProtKB-KW"/>
</dbReference>
<dbReference type="GO" id="GO:0046872">
    <property type="term" value="F:metal ion binding"/>
    <property type="evidence" value="ECO:0007669"/>
    <property type="project" value="UniProtKB-KW"/>
</dbReference>
<evidence type="ECO:0000259" key="6">
    <source>
        <dbReference type="PROSITE" id="PS51085"/>
    </source>
</evidence>
<evidence type="ECO:0000256" key="2">
    <source>
        <dbReference type="ARBA" id="ARBA00022723"/>
    </source>
</evidence>
<dbReference type="PROSITE" id="PS51085">
    <property type="entry name" value="2FE2S_FER_2"/>
    <property type="match status" value="1"/>
</dbReference>
<dbReference type="AlphaFoldDB" id="A0A921E5V8"/>
<dbReference type="InterPro" id="IPR036010">
    <property type="entry name" value="2Fe-2S_ferredoxin-like_sf"/>
</dbReference>
<evidence type="ECO:0000256" key="5">
    <source>
        <dbReference type="ARBA" id="ARBA00023014"/>
    </source>
</evidence>
<dbReference type="GO" id="GO:0051537">
    <property type="term" value="F:2 iron, 2 sulfur cluster binding"/>
    <property type="evidence" value="ECO:0007669"/>
    <property type="project" value="UniProtKB-KW"/>
</dbReference>
<evidence type="ECO:0000313" key="8">
    <source>
        <dbReference type="Proteomes" id="UP000742631"/>
    </source>
</evidence>
<evidence type="ECO:0000313" key="7">
    <source>
        <dbReference type="EMBL" id="HJE25602.1"/>
    </source>
</evidence>
<dbReference type="Pfam" id="PF01799">
    <property type="entry name" value="Fer2_2"/>
    <property type="match status" value="1"/>
</dbReference>
<dbReference type="Pfam" id="PF00111">
    <property type="entry name" value="Fer2"/>
    <property type="match status" value="1"/>
</dbReference>